<dbReference type="InterPro" id="IPR003594">
    <property type="entry name" value="HATPase_dom"/>
</dbReference>
<reference evidence="6" key="1">
    <citation type="journal article" date="2019" name="Int. J. Syst. Evol. Microbiol.">
        <title>The Global Catalogue of Microorganisms (GCM) 10K type strain sequencing project: providing services to taxonomists for standard genome sequencing and annotation.</title>
        <authorList>
            <consortium name="The Broad Institute Genomics Platform"/>
            <consortium name="The Broad Institute Genome Sequencing Center for Infectious Disease"/>
            <person name="Wu L."/>
            <person name="Ma J."/>
        </authorList>
    </citation>
    <scope>NUCLEOTIDE SEQUENCE [LARGE SCALE GENOMIC DNA]</scope>
    <source>
        <strain evidence="6">CCM 7491</strain>
    </source>
</reference>
<dbReference type="GO" id="GO:0005524">
    <property type="term" value="F:ATP binding"/>
    <property type="evidence" value="ECO:0007669"/>
    <property type="project" value="UniProtKB-KW"/>
</dbReference>
<dbReference type="PROSITE" id="PS50109">
    <property type="entry name" value="HIS_KIN"/>
    <property type="match status" value="1"/>
</dbReference>
<comment type="caution">
    <text evidence="5">The sequence shown here is derived from an EMBL/GenBank/DDBJ whole genome shotgun (WGS) entry which is preliminary data.</text>
</comment>
<dbReference type="PANTHER" id="PTHR43547:SF2">
    <property type="entry name" value="HYBRID SIGNAL TRANSDUCTION HISTIDINE KINASE C"/>
    <property type="match status" value="1"/>
</dbReference>
<keyword evidence="6" id="KW-1185">Reference proteome</keyword>
<evidence type="ECO:0000256" key="2">
    <source>
        <dbReference type="ARBA" id="ARBA00012438"/>
    </source>
</evidence>
<dbReference type="Pfam" id="PF02518">
    <property type="entry name" value="HATPase_c"/>
    <property type="match status" value="1"/>
</dbReference>
<sequence length="77" mass="8484">MTIISGPGAIIRVRDQGAGLSEEKLAQLIRRHQRADHASPHGAGLGLSITHRIMSAHNGHIRTSETLRELILDFRLQ</sequence>
<keyword evidence="3" id="KW-0597">Phosphoprotein</keyword>
<dbReference type="Proteomes" id="UP001595681">
    <property type="component" value="Unassembled WGS sequence"/>
</dbReference>
<evidence type="ECO:0000313" key="6">
    <source>
        <dbReference type="Proteomes" id="UP001595681"/>
    </source>
</evidence>
<evidence type="ECO:0000259" key="4">
    <source>
        <dbReference type="PROSITE" id="PS50109"/>
    </source>
</evidence>
<dbReference type="InterPro" id="IPR005467">
    <property type="entry name" value="His_kinase_dom"/>
</dbReference>
<evidence type="ECO:0000313" key="5">
    <source>
        <dbReference type="EMBL" id="MFC3439624.1"/>
    </source>
</evidence>
<gene>
    <name evidence="5" type="ORF">ACFOKF_00015</name>
</gene>
<dbReference type="PANTHER" id="PTHR43547">
    <property type="entry name" value="TWO-COMPONENT HISTIDINE KINASE"/>
    <property type="match status" value="1"/>
</dbReference>
<dbReference type="EC" id="2.7.13.3" evidence="2"/>
<name>A0ABV7N811_9SPHN</name>
<evidence type="ECO:0000256" key="3">
    <source>
        <dbReference type="ARBA" id="ARBA00022553"/>
    </source>
</evidence>
<dbReference type="InterPro" id="IPR036890">
    <property type="entry name" value="HATPase_C_sf"/>
</dbReference>
<evidence type="ECO:0000256" key="1">
    <source>
        <dbReference type="ARBA" id="ARBA00000085"/>
    </source>
</evidence>
<dbReference type="EMBL" id="JBHRVU010000001">
    <property type="protein sequence ID" value="MFC3439624.1"/>
    <property type="molecule type" value="Genomic_DNA"/>
</dbReference>
<dbReference type="SUPFAM" id="SSF55874">
    <property type="entry name" value="ATPase domain of HSP90 chaperone/DNA topoisomerase II/histidine kinase"/>
    <property type="match status" value="1"/>
</dbReference>
<dbReference type="InterPro" id="IPR004358">
    <property type="entry name" value="Sig_transdc_His_kin-like_C"/>
</dbReference>
<organism evidence="5 6">
    <name type="scientific">Sphingobium rhizovicinum</name>
    <dbReference type="NCBI Taxonomy" id="432308"/>
    <lineage>
        <taxon>Bacteria</taxon>
        <taxon>Pseudomonadati</taxon>
        <taxon>Pseudomonadota</taxon>
        <taxon>Alphaproteobacteria</taxon>
        <taxon>Sphingomonadales</taxon>
        <taxon>Sphingomonadaceae</taxon>
        <taxon>Sphingobium</taxon>
    </lineage>
</organism>
<dbReference type="RefSeq" id="WP_380792186.1">
    <property type="nucleotide sequence ID" value="NZ_JBHRVU010000001.1"/>
</dbReference>
<keyword evidence="5" id="KW-0547">Nucleotide-binding</keyword>
<dbReference type="PRINTS" id="PR00344">
    <property type="entry name" value="BCTRLSENSOR"/>
</dbReference>
<keyword evidence="5" id="KW-0067">ATP-binding</keyword>
<dbReference type="Gene3D" id="3.30.565.10">
    <property type="entry name" value="Histidine kinase-like ATPase, C-terminal domain"/>
    <property type="match status" value="1"/>
</dbReference>
<accession>A0ABV7N811</accession>
<comment type="catalytic activity">
    <reaction evidence="1">
        <text>ATP + protein L-histidine = ADP + protein N-phospho-L-histidine.</text>
        <dbReference type="EC" id="2.7.13.3"/>
    </reaction>
</comment>
<feature type="domain" description="Histidine kinase" evidence="4">
    <location>
        <begin position="1"/>
        <end position="77"/>
    </location>
</feature>
<protein>
    <recommendedName>
        <fullName evidence="2">histidine kinase</fullName>
        <ecNumber evidence="2">2.7.13.3</ecNumber>
    </recommendedName>
</protein>
<proteinExistence type="predicted"/>